<sequence length="211" mass="23015">MSLTSVGRSFRKTASQVRQAFHPSSILRQCIATKPHPTPQPSPPIRLRLRLPASPSGQPGWGSRLSDIPSLNVIQSTSTIQGTVLRATILRAHAPTLAEAVKKWASASRSLTQPIRNADQVSQGGQTDPSLTHESPESDFVDCNEFYGRLNELLKSSGSERIEFELMIDSPGIEPTLDLSERGKQIGGEFNDKIQELLSFWAEEDAAAGQV</sequence>
<feature type="compositionally biased region" description="Polar residues" evidence="1">
    <location>
        <begin position="112"/>
        <end position="133"/>
    </location>
</feature>
<organism evidence="2 3">
    <name type="scientific">Rhizoctonia solani</name>
    <dbReference type="NCBI Taxonomy" id="456999"/>
    <lineage>
        <taxon>Eukaryota</taxon>
        <taxon>Fungi</taxon>
        <taxon>Dikarya</taxon>
        <taxon>Basidiomycota</taxon>
        <taxon>Agaricomycotina</taxon>
        <taxon>Agaricomycetes</taxon>
        <taxon>Cantharellales</taxon>
        <taxon>Ceratobasidiaceae</taxon>
        <taxon>Rhizoctonia</taxon>
    </lineage>
</organism>
<reference evidence="2" key="1">
    <citation type="submission" date="2021-01" db="EMBL/GenBank/DDBJ databases">
        <authorList>
            <person name="Kaushik A."/>
        </authorList>
    </citation>
    <scope>NUCLEOTIDE SEQUENCE</scope>
    <source>
        <strain evidence="2">AG6-10EEA</strain>
    </source>
</reference>
<feature type="region of interest" description="Disordered" evidence="1">
    <location>
        <begin position="112"/>
        <end position="138"/>
    </location>
</feature>
<protein>
    <submittedName>
        <fullName evidence="2">Uncharacterized protein</fullName>
    </submittedName>
</protein>
<dbReference type="AlphaFoldDB" id="A0A8H3GGN0"/>
<evidence type="ECO:0000256" key="1">
    <source>
        <dbReference type="SAM" id="MobiDB-lite"/>
    </source>
</evidence>
<name>A0A8H3GGN0_9AGAM</name>
<dbReference type="EMBL" id="CAJMXA010000991">
    <property type="protein sequence ID" value="CAE6448288.1"/>
    <property type="molecule type" value="Genomic_DNA"/>
</dbReference>
<dbReference type="Proteomes" id="UP000663853">
    <property type="component" value="Unassembled WGS sequence"/>
</dbReference>
<accession>A0A8H3GGN0</accession>
<proteinExistence type="predicted"/>
<evidence type="ECO:0000313" key="3">
    <source>
        <dbReference type="Proteomes" id="UP000663853"/>
    </source>
</evidence>
<evidence type="ECO:0000313" key="2">
    <source>
        <dbReference type="EMBL" id="CAE6448288.1"/>
    </source>
</evidence>
<gene>
    <name evidence="2" type="ORF">RDB_LOCUS45995</name>
</gene>
<comment type="caution">
    <text evidence="2">The sequence shown here is derived from an EMBL/GenBank/DDBJ whole genome shotgun (WGS) entry which is preliminary data.</text>
</comment>